<evidence type="ECO:0000313" key="8">
    <source>
        <dbReference type="Proteomes" id="UP001596514"/>
    </source>
</evidence>
<gene>
    <name evidence="7" type="ORF">ACFQVD_33785</name>
</gene>
<organism evidence="7 8">
    <name type="scientific">Streptosporangium amethystogenes subsp. fukuiense</name>
    <dbReference type="NCBI Taxonomy" id="698418"/>
    <lineage>
        <taxon>Bacteria</taxon>
        <taxon>Bacillati</taxon>
        <taxon>Actinomycetota</taxon>
        <taxon>Actinomycetes</taxon>
        <taxon>Streptosporangiales</taxon>
        <taxon>Streptosporangiaceae</taxon>
        <taxon>Streptosporangium</taxon>
    </lineage>
</organism>
<dbReference type="EMBL" id="JBHTEE010000001">
    <property type="protein sequence ID" value="MFC7605092.1"/>
    <property type="molecule type" value="Genomic_DNA"/>
</dbReference>
<feature type="domain" description="Erythromycin biosynthesis protein CIII-like N-terminal" evidence="6">
    <location>
        <begin position="22"/>
        <end position="257"/>
    </location>
</feature>
<keyword evidence="2" id="KW-0328">Glycosyltransferase</keyword>
<dbReference type="InterPro" id="IPR050426">
    <property type="entry name" value="Glycosyltransferase_28"/>
</dbReference>
<comment type="caution">
    <text evidence="7">The sequence shown here is derived from an EMBL/GenBank/DDBJ whole genome shotgun (WGS) entry which is preliminary data.</text>
</comment>
<protein>
    <submittedName>
        <fullName evidence="7">Activator-dependent family glycosyltransferase</fullName>
    </submittedName>
</protein>
<dbReference type="RefSeq" id="WP_343962490.1">
    <property type="nucleotide sequence ID" value="NZ_BAAAGK010000007.1"/>
</dbReference>
<dbReference type="CDD" id="cd03784">
    <property type="entry name" value="GT1_Gtf-like"/>
    <property type="match status" value="1"/>
</dbReference>
<evidence type="ECO:0000256" key="1">
    <source>
        <dbReference type="ARBA" id="ARBA00006962"/>
    </source>
</evidence>
<comment type="similarity">
    <text evidence="1">Belongs to the glycosyltransferase 28 family.</text>
</comment>
<dbReference type="InterPro" id="IPR010610">
    <property type="entry name" value="EryCIII-like_C"/>
</dbReference>
<dbReference type="PANTHER" id="PTHR48050:SF13">
    <property type="entry name" value="STEROL 3-BETA-GLUCOSYLTRANSFERASE UGT80A2"/>
    <property type="match status" value="1"/>
</dbReference>
<keyword evidence="4" id="KW-0045">Antibiotic biosynthesis</keyword>
<dbReference type="InterPro" id="IPR030953">
    <property type="entry name" value="Glycosyl_450act"/>
</dbReference>
<dbReference type="InterPro" id="IPR048284">
    <property type="entry name" value="EryCIII-like_N"/>
</dbReference>
<dbReference type="Proteomes" id="UP001596514">
    <property type="component" value="Unassembled WGS sequence"/>
</dbReference>
<evidence type="ECO:0000259" key="5">
    <source>
        <dbReference type="Pfam" id="PF06722"/>
    </source>
</evidence>
<dbReference type="NCBIfam" id="TIGR04516">
    <property type="entry name" value="glycosyl_450act"/>
    <property type="match status" value="1"/>
</dbReference>
<name>A0ABW2TA13_9ACTN</name>
<dbReference type="Gene3D" id="3.40.50.2000">
    <property type="entry name" value="Glycogen Phosphorylase B"/>
    <property type="match status" value="2"/>
</dbReference>
<evidence type="ECO:0000259" key="6">
    <source>
        <dbReference type="Pfam" id="PF21036"/>
    </source>
</evidence>
<evidence type="ECO:0000256" key="4">
    <source>
        <dbReference type="ARBA" id="ARBA00023194"/>
    </source>
</evidence>
<dbReference type="Pfam" id="PF06722">
    <property type="entry name" value="EryCIII-like_C"/>
    <property type="match status" value="1"/>
</dbReference>
<dbReference type="InterPro" id="IPR002213">
    <property type="entry name" value="UDP_glucos_trans"/>
</dbReference>
<proteinExistence type="inferred from homology"/>
<dbReference type="Pfam" id="PF21036">
    <property type="entry name" value="EryCIII-like_N"/>
    <property type="match status" value="1"/>
</dbReference>
<dbReference type="PANTHER" id="PTHR48050">
    <property type="entry name" value="STEROL 3-BETA-GLUCOSYLTRANSFERASE"/>
    <property type="match status" value="1"/>
</dbReference>
<dbReference type="SUPFAM" id="SSF53756">
    <property type="entry name" value="UDP-Glycosyltransferase/glycogen phosphorylase"/>
    <property type="match status" value="1"/>
</dbReference>
<reference evidence="8" key="1">
    <citation type="journal article" date="2019" name="Int. J. Syst. Evol. Microbiol.">
        <title>The Global Catalogue of Microorganisms (GCM) 10K type strain sequencing project: providing services to taxonomists for standard genome sequencing and annotation.</title>
        <authorList>
            <consortium name="The Broad Institute Genomics Platform"/>
            <consortium name="The Broad Institute Genome Sequencing Center for Infectious Disease"/>
            <person name="Wu L."/>
            <person name="Ma J."/>
        </authorList>
    </citation>
    <scope>NUCLEOTIDE SEQUENCE [LARGE SCALE GENOMIC DNA]</scope>
    <source>
        <strain evidence="8">JCM 10083</strain>
    </source>
</reference>
<accession>A0ABW2TA13</accession>
<evidence type="ECO:0000256" key="2">
    <source>
        <dbReference type="ARBA" id="ARBA00022676"/>
    </source>
</evidence>
<keyword evidence="3" id="KW-0808">Transferase</keyword>
<feature type="domain" description="Erythromycin biosynthesis protein CIII-like C-terminal" evidence="5">
    <location>
        <begin position="273"/>
        <end position="415"/>
    </location>
</feature>
<sequence>MRVLFTTYPEKTHFLSMVPLAWALRTAGHEVRFASQPAFTDVITQAGLTAVPVGRDADLWQLMNRDLTWIGTGVNGLPIPYDAAEWHPRDVTWSYLKDGYDIQVGRWHKMSNVPMITDLVEFARSWRPDMVIWEPTTYAGALAAEACGAAHARLLFSVDTFGVTREHHLRLKGLQPPGERADPMADWLGGYARKYGFEFTEDLVTGQFTIVLLPRSLRMDADLDYLPMRYVPYSGAAIMPSWLRERPGRPRVALTMGLSTADHGAGYGIDLRSVLDSLADLDIELVATVAEAEQRKLASVPENARLVPFVPLADLAPTCSAVIHHAGFGTLATTALNAVPQLAVPWDGDGPALARRIAAQGAGLAVNSGQATGLILRERLLRLLNEPRFRQGADLLREEMLAMPTPNEIAVQLEERVASHRRPAMLGGR</sequence>
<evidence type="ECO:0000313" key="7">
    <source>
        <dbReference type="EMBL" id="MFC7605092.1"/>
    </source>
</evidence>
<keyword evidence="8" id="KW-1185">Reference proteome</keyword>
<evidence type="ECO:0000256" key="3">
    <source>
        <dbReference type="ARBA" id="ARBA00022679"/>
    </source>
</evidence>